<evidence type="ECO:0000256" key="1">
    <source>
        <dbReference type="ARBA" id="ARBA00007664"/>
    </source>
</evidence>
<dbReference type="InterPro" id="IPR009003">
    <property type="entry name" value="Peptidase_S1_PA"/>
</dbReference>
<evidence type="ECO:0000313" key="4">
    <source>
        <dbReference type="EMBL" id="CAG2246304.1"/>
    </source>
</evidence>
<dbReference type="SUPFAM" id="SSF50494">
    <property type="entry name" value="Trypsin-like serine proteases"/>
    <property type="match status" value="1"/>
</dbReference>
<dbReference type="AlphaFoldDB" id="A0A8S3ULW0"/>
<dbReference type="EMBL" id="CAJPWZ010002853">
    <property type="protein sequence ID" value="CAG2246304.1"/>
    <property type="molecule type" value="Genomic_DNA"/>
</dbReference>
<feature type="domain" description="Peptidase S1" evidence="3">
    <location>
        <begin position="22"/>
        <end position="219"/>
    </location>
</feature>
<comment type="similarity">
    <text evidence="1">Belongs to the peptidase S1 family.</text>
</comment>
<sequence length="219" mass="24041">MPSCTGSNSNQIQVSTAASVKIVNGDDADIKDHPWMVSFQLGKSGVNFTHKCGGAIIDKSWHNKFEPGTTGLQNDLMLLQLRKPLKFGSSIKQIDLDINKGHNYTGQVCTITGWGKTDAKGKNSPDRLQVQYMPVVTNAYCNSTWFLFQKYSLFPEAYSKNFICLQDNIKDSCEGDSGGPMVCSNKLVGALSLGANPAMEVYQVCIPKFLLTWTGLKTK</sequence>
<dbReference type="PANTHER" id="PTHR24276">
    <property type="entry name" value="POLYSERASE-RELATED"/>
    <property type="match status" value="1"/>
</dbReference>
<keyword evidence="5" id="KW-1185">Reference proteome</keyword>
<dbReference type="Pfam" id="PF00089">
    <property type="entry name" value="Trypsin"/>
    <property type="match status" value="1"/>
</dbReference>
<dbReference type="InterPro" id="IPR033116">
    <property type="entry name" value="TRYPSIN_SER"/>
</dbReference>
<dbReference type="EC" id="3.4.21.4" evidence="4"/>
<dbReference type="PANTHER" id="PTHR24276:SF91">
    <property type="entry name" value="AT26814P-RELATED"/>
    <property type="match status" value="1"/>
</dbReference>
<evidence type="ECO:0000313" key="5">
    <source>
        <dbReference type="Proteomes" id="UP000683360"/>
    </source>
</evidence>
<dbReference type="InterPro" id="IPR050430">
    <property type="entry name" value="Peptidase_S1"/>
</dbReference>
<dbReference type="CDD" id="cd00190">
    <property type="entry name" value="Tryp_SPc"/>
    <property type="match status" value="1"/>
</dbReference>
<dbReference type="PRINTS" id="PR00722">
    <property type="entry name" value="CHYMOTRYPSIN"/>
</dbReference>
<dbReference type="Gene3D" id="2.40.10.10">
    <property type="entry name" value="Trypsin-like serine proteases"/>
    <property type="match status" value="2"/>
</dbReference>
<protein>
    <submittedName>
        <fullName evidence="4">PRSS1_2_3</fullName>
        <ecNumber evidence="4">3.4.21.4</ecNumber>
    </submittedName>
</protein>
<dbReference type="SMART" id="SM00020">
    <property type="entry name" value="Tryp_SPc"/>
    <property type="match status" value="1"/>
</dbReference>
<proteinExistence type="inferred from homology"/>
<dbReference type="PROSITE" id="PS50240">
    <property type="entry name" value="TRYPSIN_DOM"/>
    <property type="match status" value="1"/>
</dbReference>
<reference evidence="4" key="1">
    <citation type="submission" date="2021-03" db="EMBL/GenBank/DDBJ databases">
        <authorList>
            <person name="Bekaert M."/>
        </authorList>
    </citation>
    <scope>NUCLEOTIDE SEQUENCE</scope>
</reference>
<organism evidence="4 5">
    <name type="scientific">Mytilus edulis</name>
    <name type="common">Blue mussel</name>
    <dbReference type="NCBI Taxonomy" id="6550"/>
    <lineage>
        <taxon>Eukaryota</taxon>
        <taxon>Metazoa</taxon>
        <taxon>Spiralia</taxon>
        <taxon>Lophotrochozoa</taxon>
        <taxon>Mollusca</taxon>
        <taxon>Bivalvia</taxon>
        <taxon>Autobranchia</taxon>
        <taxon>Pteriomorphia</taxon>
        <taxon>Mytilida</taxon>
        <taxon>Mytiloidea</taxon>
        <taxon>Mytilidae</taxon>
        <taxon>Mytilinae</taxon>
        <taxon>Mytilus</taxon>
    </lineage>
</organism>
<gene>
    <name evidence="4" type="ORF">MEDL_58285</name>
</gene>
<dbReference type="InterPro" id="IPR001254">
    <property type="entry name" value="Trypsin_dom"/>
</dbReference>
<dbReference type="InterPro" id="IPR001314">
    <property type="entry name" value="Peptidase_S1A"/>
</dbReference>
<name>A0A8S3ULW0_MYTED</name>
<dbReference type="Proteomes" id="UP000683360">
    <property type="component" value="Unassembled WGS sequence"/>
</dbReference>
<keyword evidence="2" id="KW-1015">Disulfide bond</keyword>
<accession>A0A8S3ULW0</accession>
<evidence type="ECO:0000256" key="2">
    <source>
        <dbReference type="ARBA" id="ARBA00023157"/>
    </source>
</evidence>
<comment type="caution">
    <text evidence="4">The sequence shown here is derived from an EMBL/GenBank/DDBJ whole genome shotgun (WGS) entry which is preliminary data.</text>
</comment>
<dbReference type="InterPro" id="IPR043504">
    <property type="entry name" value="Peptidase_S1_PA_chymotrypsin"/>
</dbReference>
<evidence type="ECO:0000259" key="3">
    <source>
        <dbReference type="PROSITE" id="PS50240"/>
    </source>
</evidence>
<dbReference type="OrthoDB" id="6380398at2759"/>
<dbReference type="GO" id="GO:0006508">
    <property type="term" value="P:proteolysis"/>
    <property type="evidence" value="ECO:0007669"/>
    <property type="project" value="InterPro"/>
</dbReference>
<keyword evidence="4" id="KW-0378">Hydrolase</keyword>
<dbReference type="GO" id="GO:0004252">
    <property type="term" value="F:serine-type endopeptidase activity"/>
    <property type="evidence" value="ECO:0007669"/>
    <property type="project" value="UniProtKB-EC"/>
</dbReference>
<dbReference type="PROSITE" id="PS00135">
    <property type="entry name" value="TRYPSIN_SER"/>
    <property type="match status" value="1"/>
</dbReference>